<evidence type="ECO:0000259" key="2">
    <source>
        <dbReference type="Pfam" id="PF18962"/>
    </source>
</evidence>
<comment type="caution">
    <text evidence="3">The sequence shown here is derived from an EMBL/GenBank/DDBJ whole genome shotgun (WGS) entry which is preliminary data.</text>
</comment>
<dbReference type="NCBIfam" id="NF012200">
    <property type="entry name" value="choice_anch_D"/>
    <property type="match status" value="1"/>
</dbReference>
<dbReference type="Proteomes" id="UP000563094">
    <property type="component" value="Unassembled WGS sequence"/>
</dbReference>
<dbReference type="InterPro" id="IPR014756">
    <property type="entry name" value="Ig_E-set"/>
</dbReference>
<evidence type="ECO:0000313" key="3">
    <source>
        <dbReference type="EMBL" id="MBA9075897.1"/>
    </source>
</evidence>
<dbReference type="AlphaFoldDB" id="A0A839GLS8"/>
<feature type="domain" description="Secretion system C-terminal sorting" evidence="2">
    <location>
        <begin position="628"/>
        <end position="704"/>
    </location>
</feature>
<dbReference type="InterPro" id="IPR011467">
    <property type="entry name" value="DUF1573"/>
</dbReference>
<dbReference type="InterPro" id="IPR026444">
    <property type="entry name" value="Secre_tail"/>
</dbReference>
<dbReference type="InterPro" id="IPR013783">
    <property type="entry name" value="Ig-like_fold"/>
</dbReference>
<dbReference type="Pfam" id="PF07610">
    <property type="entry name" value="DUF1573"/>
    <property type="match status" value="1"/>
</dbReference>
<evidence type="ECO:0008006" key="5">
    <source>
        <dbReference type="Google" id="ProtNLM"/>
    </source>
</evidence>
<gene>
    <name evidence="3" type="ORF">FHS90_000599</name>
</gene>
<dbReference type="EMBL" id="JACJIQ010000002">
    <property type="protein sequence ID" value="MBA9075897.1"/>
    <property type="molecule type" value="Genomic_DNA"/>
</dbReference>
<evidence type="ECO:0000259" key="1">
    <source>
        <dbReference type="Pfam" id="PF01833"/>
    </source>
</evidence>
<dbReference type="Pfam" id="PF18962">
    <property type="entry name" value="Por_Secre_tail"/>
    <property type="match status" value="1"/>
</dbReference>
<feature type="domain" description="IPT/TIG" evidence="1">
    <location>
        <begin position="279"/>
        <end position="336"/>
    </location>
</feature>
<keyword evidence="4" id="KW-1185">Reference proteome</keyword>
<organism evidence="3 4">
    <name type="scientific">Rufibacter quisquiliarum</name>
    <dbReference type="NCBI Taxonomy" id="1549639"/>
    <lineage>
        <taxon>Bacteria</taxon>
        <taxon>Pseudomonadati</taxon>
        <taxon>Bacteroidota</taxon>
        <taxon>Cytophagia</taxon>
        <taxon>Cytophagales</taxon>
        <taxon>Hymenobacteraceae</taxon>
        <taxon>Rufibacter</taxon>
    </lineage>
</organism>
<name>A0A839GLS8_9BACT</name>
<reference evidence="3 4" key="1">
    <citation type="submission" date="2020-08" db="EMBL/GenBank/DDBJ databases">
        <title>Genomic Encyclopedia of Type Strains, Phase IV (KMG-IV): sequencing the most valuable type-strain genomes for metagenomic binning, comparative biology and taxonomic classification.</title>
        <authorList>
            <person name="Goeker M."/>
        </authorList>
    </citation>
    <scope>NUCLEOTIDE SEQUENCE [LARGE SCALE GENOMIC DNA]</scope>
    <source>
        <strain evidence="3 4">DSM 29854</strain>
    </source>
</reference>
<proteinExistence type="predicted"/>
<dbReference type="NCBIfam" id="TIGR04183">
    <property type="entry name" value="Por_Secre_tail"/>
    <property type="match status" value="1"/>
</dbReference>
<protein>
    <recommendedName>
        <fullName evidence="5">Choice-of-anchor D domain-containing protein</fullName>
    </recommendedName>
</protein>
<accession>A0A839GLS8</accession>
<sequence length="706" mass="74362">MSFFLAFDLYAQVASLPTAHGGPWQSGLPTGWVQKGLGRDNLSNYGDNAGNSASFDTTGDSLVIHFDRAAGQLNYNLRASAGLSTGIFNVLQSADGKNYTSVEEFTGNELTTSAKAFSSSLAPTTRHVKFLYELKAGSTIVNLDAVSITTPNPEISVEQNGTVYGGIITTTPYSFGSPNIFTTVQAVFKIKNTGSGPLAITSITLSGGAADQYRIISQPAASVPGNGETTFTVAFTPTSATVPTKEAVITIANNDADEPSYVLNLTGTAISPITELYYPDGFAGESISIFGTDLGQVTTVAFNGVEAEIVSVSETEVVAIVPEGATTGRVTVFPSRGAVATSPEEFIIWNNAPPVVTSFDYQAGGIGTTLTLTGENFTSYFGMYFLDANGNQIFSNSIEFISPTEVRGVVPPGAVTGKVYINDILGLAESPSDFTVSSITAANPNGGPIGTPVTVEGVGIAGNIASVTINGKNAFITPTSNGFTTEVPLGATEGEGEIVAFTAGGGSTSFPFFVENTLPVELVKFEATSSANGTALIWQTATELNNDYFEVQSTTDLRQGNFSTLARISSKVTTSAVLTDYSYLDMAPAKGAVTYYRLKQVDIDGGSEYSKVIAVEAKGLVKANAAKVYPNPFTKTLTVELDAEENDLISFSLSNFTGQKLIKKNIQVRSRTNKIELPIDANIAPGLYFVTVELNGHKTNHRLIKE</sequence>
<dbReference type="InterPro" id="IPR002909">
    <property type="entry name" value="IPT_dom"/>
</dbReference>
<evidence type="ECO:0000313" key="4">
    <source>
        <dbReference type="Proteomes" id="UP000563094"/>
    </source>
</evidence>
<dbReference type="RefSeq" id="WP_182511642.1">
    <property type="nucleotide sequence ID" value="NZ_JACJIQ010000002.1"/>
</dbReference>
<dbReference type="SUPFAM" id="SSF81296">
    <property type="entry name" value="E set domains"/>
    <property type="match status" value="3"/>
</dbReference>
<dbReference type="Pfam" id="PF01833">
    <property type="entry name" value="TIG"/>
    <property type="match status" value="1"/>
</dbReference>
<dbReference type="Gene3D" id="2.60.40.10">
    <property type="entry name" value="Immunoglobulins"/>
    <property type="match status" value="3"/>
</dbReference>